<evidence type="ECO:0000256" key="4">
    <source>
        <dbReference type="ARBA" id="ARBA00023143"/>
    </source>
</evidence>
<reference evidence="8 9" key="1">
    <citation type="submission" date="2020-01" db="EMBL/GenBank/DDBJ databases">
        <title>Genome sequence of a 1,3-propanediol producer, Clostridium butyricum S3.</title>
        <authorList>
            <person name="Zhou J."/>
        </authorList>
    </citation>
    <scope>NUCLEOTIDE SEQUENCE [LARGE SCALE GENOMIC DNA]</scope>
    <source>
        <strain evidence="8 9">S3</strain>
    </source>
</reference>
<comment type="subunit">
    <text evidence="2 5">Homopentamer.</text>
</comment>
<gene>
    <name evidence="8" type="primary">fliD</name>
    <name evidence="8" type="ORF">GND98_000925</name>
</gene>
<evidence type="ECO:0000256" key="1">
    <source>
        <dbReference type="ARBA" id="ARBA00009764"/>
    </source>
</evidence>
<evidence type="ECO:0000259" key="7">
    <source>
        <dbReference type="Pfam" id="PF07195"/>
    </source>
</evidence>
<organism evidence="8 9">
    <name type="scientific">Clostridium butyricum</name>
    <dbReference type="NCBI Taxonomy" id="1492"/>
    <lineage>
        <taxon>Bacteria</taxon>
        <taxon>Bacillati</taxon>
        <taxon>Bacillota</taxon>
        <taxon>Clostridia</taxon>
        <taxon>Eubacteriales</taxon>
        <taxon>Clostridiaceae</taxon>
        <taxon>Clostridium</taxon>
    </lineage>
</organism>
<dbReference type="GO" id="GO:0005576">
    <property type="term" value="C:extracellular region"/>
    <property type="evidence" value="ECO:0007669"/>
    <property type="project" value="UniProtKB-SubCell"/>
</dbReference>
<accession>A0A6L9EIZ3</accession>
<dbReference type="InterPro" id="IPR010809">
    <property type="entry name" value="FliD_C"/>
</dbReference>
<dbReference type="GO" id="GO:0071973">
    <property type="term" value="P:bacterial-type flagellum-dependent cell motility"/>
    <property type="evidence" value="ECO:0007669"/>
    <property type="project" value="TreeGrafter"/>
</dbReference>
<keyword evidence="8" id="KW-0969">Cilium</keyword>
<feature type="domain" description="Flagellar hook-associated protein 2 N-terminal" evidence="6">
    <location>
        <begin position="10"/>
        <end position="116"/>
    </location>
</feature>
<dbReference type="PANTHER" id="PTHR30288">
    <property type="entry name" value="FLAGELLAR CAP/ASSEMBLY PROTEIN FLID"/>
    <property type="match status" value="1"/>
</dbReference>
<keyword evidence="8" id="KW-0966">Cell projection</keyword>
<dbReference type="KEGG" id="cbut:ATN24_04930"/>
<keyword evidence="5" id="KW-0964">Secreted</keyword>
<dbReference type="Pfam" id="PF07195">
    <property type="entry name" value="FliD_C"/>
    <property type="match status" value="1"/>
</dbReference>
<dbReference type="EMBL" id="WOFV02000002">
    <property type="protein sequence ID" value="NAS16469.1"/>
    <property type="molecule type" value="Genomic_DNA"/>
</dbReference>
<proteinExistence type="inferred from homology"/>
<evidence type="ECO:0000256" key="5">
    <source>
        <dbReference type="RuleBase" id="RU362066"/>
    </source>
</evidence>
<comment type="caution">
    <text evidence="8">The sequence shown here is derived from an EMBL/GenBank/DDBJ whole genome shotgun (WGS) entry which is preliminary data.</text>
</comment>
<dbReference type="Proteomes" id="UP000474042">
    <property type="component" value="Unassembled WGS sequence"/>
</dbReference>
<evidence type="ECO:0000313" key="8">
    <source>
        <dbReference type="EMBL" id="NAS16469.1"/>
    </source>
</evidence>
<dbReference type="RefSeq" id="WP_058141744.1">
    <property type="nucleotide sequence ID" value="NZ_BTGE01000007.1"/>
</dbReference>
<evidence type="ECO:0000256" key="3">
    <source>
        <dbReference type="ARBA" id="ARBA00023054"/>
    </source>
</evidence>
<dbReference type="GO" id="GO:0009424">
    <property type="term" value="C:bacterial-type flagellum hook"/>
    <property type="evidence" value="ECO:0007669"/>
    <property type="project" value="UniProtKB-UniRule"/>
</dbReference>
<dbReference type="InterPro" id="IPR040026">
    <property type="entry name" value="FliD"/>
</dbReference>
<evidence type="ECO:0000256" key="2">
    <source>
        <dbReference type="ARBA" id="ARBA00011255"/>
    </source>
</evidence>
<comment type="function">
    <text evidence="5">Required for morphogenesis and for the elongation of the flagellar filament by facilitating polymerization of the flagellin monomers at the tip of growing filament. Forms a capping structure, which prevents flagellin subunits (transported through the central channel of the flagellum) from leaking out without polymerization at the distal end.</text>
</comment>
<dbReference type="Pfam" id="PF02465">
    <property type="entry name" value="FliD_N"/>
    <property type="match status" value="1"/>
</dbReference>
<comment type="similarity">
    <text evidence="1 5">Belongs to the FliD family.</text>
</comment>
<comment type="subcellular location">
    <subcellularLocation>
        <location evidence="5">Secreted</location>
    </subcellularLocation>
    <subcellularLocation>
        <location evidence="5">Bacterial flagellum</location>
    </subcellularLocation>
</comment>
<dbReference type="GO" id="GO:0007155">
    <property type="term" value="P:cell adhesion"/>
    <property type="evidence" value="ECO:0007669"/>
    <property type="project" value="InterPro"/>
</dbReference>
<keyword evidence="3" id="KW-0175">Coiled coil</keyword>
<name>A0A6L9EIZ3_CLOBU</name>
<dbReference type="AlphaFoldDB" id="A0A6L9EIZ3"/>
<dbReference type="OrthoDB" id="9776025at2"/>
<evidence type="ECO:0000259" key="6">
    <source>
        <dbReference type="Pfam" id="PF02465"/>
    </source>
</evidence>
<dbReference type="InterPro" id="IPR003481">
    <property type="entry name" value="FliD_N"/>
</dbReference>
<sequence length="700" mass="76489">MTNRITGTNSGIDVDSVVKQSLSTQQNKIDKAYQQQMVYQYQQEQLKEIVEDVQKFYDKYLDILSGDSLLKGTAFETAKFTGVDSTGAISTAVTAKGYAGADISDYTVTVSQLAQKATTSLKLADVEDGNTLAIKMGDKIATAKVVTKSNGEIDMEATANALNTDLKKQGINVTAKYSQFEKGIVLESGEMGEDVSFEVSKDYSPSTGETVTNDFIRYYGKNSQGLISKGNSVYEINSSSNIIYVDNVQFTLNSTTGNTTIIEGTEGKVEDLKTGGSNTTTITDQKNGITTIINNGKETTSKVYDGGVTIKISSDKPDEVKVYGNLEALEVKDGETSATSEDGKITTTIEKKDGLTTITTVKIVNENEKIITTVIKEEGKDDKINTDVIGHNLNHLEENDNLKVYIESSDGTQSTLKENGEVINTKANSNGTITKSTTSVTGTVTEITSGSVKLTGETDISGLKDTIINFVNDYNNIMESINGKLWETRDKDYMPLTEEQKKEMSESEIEAWEKKAKTGLLRNDNDLKRIQNSMKTAMSSMMSSTGLTLESIGIEPVDNYTTKNGMYKIDEDKLTKALQNNAEEVKDLFTRASTSEKDSAGNTKVTDKGGVLTQLQSILKSEFKSTSSSLSKRIGFEGTSTESANTLTKNITKQKTLITELKQKYTTRETALYKKYSNLEVMLEKLNAQTNSLYSMLGIS</sequence>
<evidence type="ECO:0000313" key="9">
    <source>
        <dbReference type="Proteomes" id="UP000474042"/>
    </source>
</evidence>
<feature type="domain" description="Flagellar hook-associated protein 2 C-terminal" evidence="7">
    <location>
        <begin position="416"/>
        <end position="688"/>
    </location>
</feature>
<dbReference type="PANTHER" id="PTHR30288:SF0">
    <property type="entry name" value="FLAGELLAR HOOK-ASSOCIATED PROTEIN 2"/>
    <property type="match status" value="1"/>
</dbReference>
<keyword evidence="4 5" id="KW-0975">Bacterial flagellum</keyword>
<protein>
    <recommendedName>
        <fullName evidence="5">Flagellar hook-associated protein 2</fullName>
        <shortName evidence="5">HAP2</shortName>
    </recommendedName>
    <alternativeName>
        <fullName evidence="5">Flagellar cap protein</fullName>
    </alternativeName>
</protein>
<keyword evidence="8" id="KW-0282">Flagellum</keyword>
<dbReference type="GO" id="GO:0009421">
    <property type="term" value="C:bacterial-type flagellum filament cap"/>
    <property type="evidence" value="ECO:0007669"/>
    <property type="project" value="InterPro"/>
</dbReference>